<evidence type="ECO:0000256" key="4">
    <source>
        <dbReference type="ARBA" id="ARBA00022692"/>
    </source>
</evidence>
<keyword evidence="2 7" id="KW-0813">Transport</keyword>
<dbReference type="EMBL" id="OCST01000002">
    <property type="protein sequence ID" value="SOE58600.1"/>
    <property type="molecule type" value="Genomic_DNA"/>
</dbReference>
<dbReference type="Gene3D" id="1.10.3720.10">
    <property type="entry name" value="MetI-like"/>
    <property type="match status" value="1"/>
</dbReference>
<evidence type="ECO:0000256" key="6">
    <source>
        <dbReference type="ARBA" id="ARBA00023136"/>
    </source>
</evidence>
<evidence type="ECO:0000313" key="9">
    <source>
        <dbReference type="EMBL" id="SOE58600.1"/>
    </source>
</evidence>
<dbReference type="Proteomes" id="UP000219440">
    <property type="component" value="Unassembled WGS sequence"/>
</dbReference>
<dbReference type="GO" id="GO:0048473">
    <property type="term" value="P:D-methionine transmembrane transport"/>
    <property type="evidence" value="ECO:0007669"/>
    <property type="project" value="TreeGrafter"/>
</dbReference>
<evidence type="ECO:0000256" key="2">
    <source>
        <dbReference type="ARBA" id="ARBA00022448"/>
    </source>
</evidence>
<feature type="domain" description="ABC transmembrane type-1" evidence="8">
    <location>
        <begin position="15"/>
        <end position="209"/>
    </location>
</feature>
<dbReference type="GO" id="GO:0005886">
    <property type="term" value="C:plasma membrane"/>
    <property type="evidence" value="ECO:0007669"/>
    <property type="project" value="UniProtKB-SubCell"/>
</dbReference>
<keyword evidence="10" id="KW-1185">Reference proteome</keyword>
<gene>
    <name evidence="9" type="ORF">SAMN06296378_0794</name>
</gene>
<feature type="transmembrane region" description="Helical" evidence="7">
    <location>
        <begin position="20"/>
        <end position="41"/>
    </location>
</feature>
<dbReference type="OrthoDB" id="9793490at2"/>
<organism evidence="9 10">
    <name type="scientific">Salinibacterium xinjiangense</name>
    <dbReference type="NCBI Taxonomy" id="386302"/>
    <lineage>
        <taxon>Bacteria</taxon>
        <taxon>Bacillati</taxon>
        <taxon>Actinomycetota</taxon>
        <taxon>Actinomycetes</taxon>
        <taxon>Micrococcales</taxon>
        <taxon>Microbacteriaceae</taxon>
        <taxon>Salinibacterium</taxon>
    </lineage>
</organism>
<sequence>MDRLIELQGLLWQSAVETLFIVALTLFFGGLGGLLLGLGLYSTRRGSLLPNQTVFAVLNVIVNTFRPIPFVIFLVAFQPLARSIVGTGIGNTAIIFTLSLASIFFIGRVVEQNLLTVQPGVIEAARSVGAGPLRIIPTILLPEALGPLILGYTFVFVAVVDMAAVAGLVGGGGLGAFALLYGYRQFNPWVTWAAVLLIIVLVQVVQFFGNGLARKVMRR</sequence>
<keyword evidence="4 7" id="KW-0812">Transmembrane</keyword>
<proteinExistence type="inferred from homology"/>
<evidence type="ECO:0000256" key="3">
    <source>
        <dbReference type="ARBA" id="ARBA00022475"/>
    </source>
</evidence>
<dbReference type="CDD" id="cd06261">
    <property type="entry name" value="TM_PBP2"/>
    <property type="match status" value="1"/>
</dbReference>
<feature type="transmembrane region" description="Helical" evidence="7">
    <location>
        <begin position="150"/>
        <end position="183"/>
    </location>
</feature>
<reference evidence="9 10" key="1">
    <citation type="submission" date="2017-09" db="EMBL/GenBank/DDBJ databases">
        <authorList>
            <person name="Ehlers B."/>
            <person name="Leendertz F.H."/>
        </authorList>
    </citation>
    <scope>NUCLEOTIDE SEQUENCE [LARGE SCALE GENOMIC DNA]</scope>
    <source>
        <strain evidence="9 10">CGMCC 1.05381</strain>
    </source>
</reference>
<dbReference type="PANTHER" id="PTHR30450:SF14">
    <property type="entry name" value="TRANSPORTER, PERMEASE PROTEIN, PUTATIVE-RELATED"/>
    <property type="match status" value="1"/>
</dbReference>
<comment type="similarity">
    <text evidence="7">Belongs to the binding-protein-dependent transport system permease family.</text>
</comment>
<dbReference type="RefSeq" id="WP_097059966.1">
    <property type="nucleotide sequence ID" value="NZ_BMLC01000001.1"/>
</dbReference>
<feature type="transmembrane region" description="Helical" evidence="7">
    <location>
        <begin position="53"/>
        <end position="77"/>
    </location>
</feature>
<evidence type="ECO:0000256" key="7">
    <source>
        <dbReference type="RuleBase" id="RU363032"/>
    </source>
</evidence>
<dbReference type="Pfam" id="PF00528">
    <property type="entry name" value="BPD_transp_1"/>
    <property type="match status" value="1"/>
</dbReference>
<dbReference type="PANTHER" id="PTHR30450">
    <property type="entry name" value="ABC TRANSPORTER PERMEASE"/>
    <property type="match status" value="1"/>
</dbReference>
<keyword evidence="3" id="KW-1003">Cell membrane</keyword>
<dbReference type="InterPro" id="IPR000515">
    <property type="entry name" value="MetI-like"/>
</dbReference>
<evidence type="ECO:0000256" key="5">
    <source>
        <dbReference type="ARBA" id="ARBA00022989"/>
    </source>
</evidence>
<comment type="subcellular location">
    <subcellularLocation>
        <location evidence="1 7">Cell membrane</location>
        <topology evidence="1 7">Multi-pass membrane protein</topology>
    </subcellularLocation>
</comment>
<feature type="transmembrane region" description="Helical" evidence="7">
    <location>
        <begin position="83"/>
        <end position="106"/>
    </location>
</feature>
<evidence type="ECO:0000313" key="10">
    <source>
        <dbReference type="Proteomes" id="UP000219440"/>
    </source>
</evidence>
<accession>A0A2C8Z4M0</accession>
<evidence type="ECO:0000259" key="8">
    <source>
        <dbReference type="PROSITE" id="PS50928"/>
    </source>
</evidence>
<evidence type="ECO:0000256" key="1">
    <source>
        <dbReference type="ARBA" id="ARBA00004651"/>
    </source>
</evidence>
<dbReference type="InterPro" id="IPR035906">
    <property type="entry name" value="MetI-like_sf"/>
</dbReference>
<dbReference type="PROSITE" id="PS50928">
    <property type="entry name" value="ABC_TM1"/>
    <property type="match status" value="1"/>
</dbReference>
<dbReference type="InterPro" id="IPR051322">
    <property type="entry name" value="AA_ABC_Transporter_Permease"/>
</dbReference>
<dbReference type="SUPFAM" id="SSF161098">
    <property type="entry name" value="MetI-like"/>
    <property type="match status" value="1"/>
</dbReference>
<protein>
    <submittedName>
        <fullName evidence="9">D-methionine transport system permease protein</fullName>
    </submittedName>
</protein>
<keyword evidence="6 7" id="KW-0472">Membrane</keyword>
<dbReference type="AlphaFoldDB" id="A0A2C8Z4M0"/>
<feature type="transmembrane region" description="Helical" evidence="7">
    <location>
        <begin position="189"/>
        <end position="209"/>
    </location>
</feature>
<keyword evidence="5 7" id="KW-1133">Transmembrane helix</keyword>
<name>A0A2C8Z4M0_9MICO</name>